<proteinExistence type="predicted"/>
<feature type="compositionally biased region" description="Low complexity" evidence="8">
    <location>
        <begin position="72"/>
        <end position="82"/>
    </location>
</feature>
<keyword evidence="2" id="KW-1003">Cell membrane</keyword>
<evidence type="ECO:0000256" key="8">
    <source>
        <dbReference type="SAM" id="MobiDB-lite"/>
    </source>
</evidence>
<name>A0A2U1V137_9PROT</name>
<evidence type="ECO:0000256" key="6">
    <source>
        <dbReference type="ARBA" id="ARBA00022989"/>
    </source>
</evidence>
<comment type="subcellular location">
    <subcellularLocation>
        <location evidence="1">Cell membrane</location>
        <topology evidence="1">Multi-pass membrane protein</topology>
    </subcellularLocation>
</comment>
<feature type="compositionally biased region" description="Low complexity" evidence="8">
    <location>
        <begin position="375"/>
        <end position="385"/>
    </location>
</feature>
<feature type="region of interest" description="Disordered" evidence="8">
    <location>
        <begin position="256"/>
        <end position="280"/>
    </location>
</feature>
<evidence type="ECO:0000256" key="5">
    <source>
        <dbReference type="ARBA" id="ARBA00022840"/>
    </source>
</evidence>
<keyword evidence="6" id="KW-1133">Transmembrane helix</keyword>
<evidence type="ECO:0000256" key="4">
    <source>
        <dbReference type="ARBA" id="ARBA00022741"/>
    </source>
</evidence>
<dbReference type="InterPro" id="IPR027417">
    <property type="entry name" value="P-loop_NTPase"/>
</dbReference>
<dbReference type="Proteomes" id="UP000245048">
    <property type="component" value="Unassembled WGS sequence"/>
</dbReference>
<feature type="region of interest" description="Disordered" evidence="8">
    <location>
        <begin position="1"/>
        <end position="183"/>
    </location>
</feature>
<dbReference type="EMBL" id="PDOA01000012">
    <property type="protein sequence ID" value="PWC27622.1"/>
    <property type="molecule type" value="Genomic_DNA"/>
</dbReference>
<feature type="compositionally biased region" description="Basic and acidic residues" evidence="8">
    <location>
        <begin position="112"/>
        <end position="124"/>
    </location>
</feature>
<dbReference type="GO" id="GO:0005886">
    <property type="term" value="C:plasma membrane"/>
    <property type="evidence" value="ECO:0007669"/>
    <property type="project" value="UniProtKB-SubCell"/>
</dbReference>
<dbReference type="GO" id="GO:0004713">
    <property type="term" value="F:protein tyrosine kinase activity"/>
    <property type="evidence" value="ECO:0007669"/>
    <property type="project" value="TreeGrafter"/>
</dbReference>
<dbReference type="PANTHER" id="PTHR32309">
    <property type="entry name" value="TYROSINE-PROTEIN KINASE"/>
    <property type="match status" value="1"/>
</dbReference>
<evidence type="ECO:0000256" key="1">
    <source>
        <dbReference type="ARBA" id="ARBA00004651"/>
    </source>
</evidence>
<keyword evidence="5" id="KW-0067">ATP-binding</keyword>
<dbReference type="Gene3D" id="3.40.50.300">
    <property type="entry name" value="P-loop containing nucleotide triphosphate hydrolases"/>
    <property type="match status" value="1"/>
</dbReference>
<feature type="region of interest" description="Disordered" evidence="8">
    <location>
        <begin position="368"/>
        <end position="397"/>
    </location>
</feature>
<keyword evidence="11" id="KW-1185">Reference proteome</keyword>
<evidence type="ECO:0000313" key="10">
    <source>
        <dbReference type="EMBL" id="PWC27622.1"/>
    </source>
</evidence>
<protein>
    <recommendedName>
        <fullName evidence="9">Polysaccharide chain length determinant N-terminal domain-containing protein</fullName>
    </recommendedName>
</protein>
<dbReference type="Pfam" id="PF02706">
    <property type="entry name" value="Wzz"/>
    <property type="match status" value="1"/>
</dbReference>
<feature type="compositionally biased region" description="Low complexity" evidence="8">
    <location>
        <begin position="173"/>
        <end position="183"/>
    </location>
</feature>
<feature type="compositionally biased region" description="Gly residues" evidence="8">
    <location>
        <begin position="43"/>
        <end position="54"/>
    </location>
</feature>
<organism evidence="10 11">
    <name type="scientific">Teichococcus aestuarii</name>
    <dbReference type="NCBI Taxonomy" id="568898"/>
    <lineage>
        <taxon>Bacteria</taxon>
        <taxon>Pseudomonadati</taxon>
        <taxon>Pseudomonadota</taxon>
        <taxon>Alphaproteobacteria</taxon>
        <taxon>Acetobacterales</taxon>
        <taxon>Roseomonadaceae</taxon>
        <taxon>Roseomonas</taxon>
    </lineage>
</organism>
<evidence type="ECO:0000259" key="9">
    <source>
        <dbReference type="Pfam" id="PF02706"/>
    </source>
</evidence>
<feature type="domain" description="Polysaccharide chain length determinant N-terminal" evidence="9">
    <location>
        <begin position="440"/>
        <end position="519"/>
    </location>
</feature>
<evidence type="ECO:0000313" key="11">
    <source>
        <dbReference type="Proteomes" id="UP000245048"/>
    </source>
</evidence>
<dbReference type="SUPFAM" id="SSF52540">
    <property type="entry name" value="P-loop containing nucleoside triphosphate hydrolases"/>
    <property type="match status" value="1"/>
</dbReference>
<dbReference type="AlphaFoldDB" id="A0A2U1V137"/>
<feature type="region of interest" description="Disordered" evidence="8">
    <location>
        <begin position="214"/>
        <end position="235"/>
    </location>
</feature>
<gene>
    <name evidence="10" type="ORF">CR165_16495</name>
</gene>
<feature type="compositionally biased region" description="Basic and acidic residues" evidence="8">
    <location>
        <begin position="83"/>
        <end position="99"/>
    </location>
</feature>
<evidence type="ECO:0000256" key="3">
    <source>
        <dbReference type="ARBA" id="ARBA00022692"/>
    </source>
</evidence>
<keyword evidence="4" id="KW-0547">Nucleotide-binding</keyword>
<reference evidence="11" key="1">
    <citation type="submission" date="2017-10" db="EMBL/GenBank/DDBJ databases">
        <authorList>
            <person name="Toshchakov S.V."/>
            <person name="Goeva M.A."/>
        </authorList>
    </citation>
    <scope>NUCLEOTIDE SEQUENCE [LARGE SCALE GENOMIC DNA]</scope>
    <source>
        <strain evidence="11">JR1/69-1-13</strain>
    </source>
</reference>
<dbReference type="PANTHER" id="PTHR32309:SF13">
    <property type="entry name" value="FERRIC ENTEROBACTIN TRANSPORT PROTEIN FEPE"/>
    <property type="match status" value="1"/>
</dbReference>
<feature type="compositionally biased region" description="Basic and acidic residues" evidence="8">
    <location>
        <begin position="388"/>
        <end position="397"/>
    </location>
</feature>
<evidence type="ECO:0000256" key="2">
    <source>
        <dbReference type="ARBA" id="ARBA00022475"/>
    </source>
</evidence>
<sequence length="1145" mass="121805">MLPGAGPAVPTSRGGFPRGRTGEGPGRGASRRLAPPSRAQGSGDEGGGCAGGRGHPPSWPGYAALGAPPPQGRRLAGALASRLRAEAGTRQADQRELGGRRHRGRAGGAGEEPDHARHPLDRAAQRGGLPRRPVSLAGTPGHGAVRVFRPRDRPRAPPRAAARGRGRYGAGRGTPRAGQGPSLLPVLLGGGWAGVLHPRNGGEPPAGDLRALAGRAAARRGHRRRGGGDGGPDLLPPWRPLLAGLHGCLLRPARQSLPDVRGEPRGAVDTASGESGEDRHQVLAPGRPVAGGGRPAAAPCAGLRRLLRRRAGGQRDPRMHALLLPREAGGRAVAGPGRAVPARAAHHRRHGRWPLPGGWKAHFPEPRHPAPPAGAPAAVRGLAPAPRRPPDPEARSRIERMSTKAPYTLRLSADAAAPPEPSWAVERERNVAASAWAAARRRKWLILSVTLLVFTGGFAGLLALPPAYRASGTVLLEAPKTVVFQRPGVTASTPPATEMLADELEVLRSRELLRRVVARLGLEADPDFNPLLRPSRLLAAADSLIGLLGRWSEEPVHRLLALLGVQRAEAGGLDATVQSLDRNVTVGPIGRSRAIEITATARVPERAAAIANGVAEAYLEMRAELRAAELRSISAWMNSELAALRARIDTSARAVVEFRATNGVVNGLSRTDLSANLVQQEISEVASQITALRLRRSELAARLRDAEAAMAARNMDGLASVLDSRTIQQFRVQEAQSAARLADLASQYGRSHPALQAVNAELADIRRNIAREADRILQSTRNEAGVAETHYRALTERLRALRGEVAQADGVEVRLQELQRDVSADRLVAENFLVRARELGAEARLRDTGARVVSEATVPRLPYAPNLQLLLPLLAFVSLGAGGVAALAREAMARGMRSVEDLGDAGVVPLGVIPLWRRRWDRLGQAMFREAIAGLCAHLVRPRPGGVAPRSLLVTSANPGEGKSTVARALAAEAAGRGMRVILVDADLRGQRRRGPAEAGLSDVLRADTTLHAALRPVPDGDYRWLPPGPRPPNPTQLLASGAMERLLRQMEAEAELVIIDAPPVPIGGDVPALARMASQSVLLVRWEHTRADEAAAALRSLRIAGAALAGVTMSMVDTRYNEQYRHGDASFFSRRMRRYYLARG</sequence>
<keyword evidence="7" id="KW-0472">Membrane</keyword>
<comment type="caution">
    <text evidence="10">The sequence shown here is derived from an EMBL/GenBank/DDBJ whole genome shotgun (WGS) entry which is preliminary data.</text>
</comment>
<dbReference type="CDD" id="cd05387">
    <property type="entry name" value="BY-kinase"/>
    <property type="match status" value="1"/>
</dbReference>
<dbReference type="InterPro" id="IPR050445">
    <property type="entry name" value="Bact_polysacc_biosynth/exp"/>
</dbReference>
<dbReference type="InterPro" id="IPR003856">
    <property type="entry name" value="LPS_length_determ_N"/>
</dbReference>
<dbReference type="InterPro" id="IPR005702">
    <property type="entry name" value="Wzc-like_C"/>
</dbReference>
<accession>A0A2U1V137</accession>
<keyword evidence="3" id="KW-0812">Transmembrane</keyword>
<evidence type="ECO:0000256" key="7">
    <source>
        <dbReference type="ARBA" id="ARBA00023136"/>
    </source>
</evidence>